<proteinExistence type="predicted"/>
<reference evidence="2" key="3">
    <citation type="submission" date="2015-04" db="UniProtKB">
        <authorList>
            <consortium name="EnsemblPlants"/>
        </authorList>
    </citation>
    <scope>IDENTIFICATION</scope>
    <source>
        <strain evidence="2">cv. Jemalong A17</strain>
    </source>
</reference>
<dbReference type="Proteomes" id="UP000002051">
    <property type="component" value="Unassembled WGS sequence"/>
</dbReference>
<gene>
    <name evidence="1" type="ordered locus">MTR_7g069200</name>
</gene>
<dbReference type="PANTHER" id="PTHR11017:SF290">
    <property type="entry name" value="ADP-RIBOSYL CYCLASE_CYCLIC ADP-RIBOSE HYDROLASE"/>
    <property type="match status" value="1"/>
</dbReference>
<dbReference type="InterPro" id="IPR027417">
    <property type="entry name" value="P-loop_NTPase"/>
</dbReference>
<dbReference type="SUPFAM" id="SSF52540">
    <property type="entry name" value="P-loop containing nucleoside triphosphate hydrolases"/>
    <property type="match status" value="1"/>
</dbReference>
<keyword evidence="3" id="KW-1185">Reference proteome</keyword>
<dbReference type="EnsemblPlants" id="KEH23211">
    <property type="protein sequence ID" value="KEH23211"/>
    <property type="gene ID" value="MTR_7g069200"/>
</dbReference>
<protein>
    <submittedName>
        <fullName evidence="1">NB-ARC domain disease resistance protein</fullName>
    </submittedName>
</protein>
<name>A0A072U183_MEDTR</name>
<organism evidence="1 3">
    <name type="scientific">Medicago truncatula</name>
    <name type="common">Barrel medic</name>
    <name type="synonym">Medicago tribuloides</name>
    <dbReference type="NCBI Taxonomy" id="3880"/>
    <lineage>
        <taxon>Eukaryota</taxon>
        <taxon>Viridiplantae</taxon>
        <taxon>Streptophyta</taxon>
        <taxon>Embryophyta</taxon>
        <taxon>Tracheophyta</taxon>
        <taxon>Spermatophyta</taxon>
        <taxon>Magnoliopsida</taxon>
        <taxon>eudicotyledons</taxon>
        <taxon>Gunneridae</taxon>
        <taxon>Pentapetalae</taxon>
        <taxon>rosids</taxon>
        <taxon>fabids</taxon>
        <taxon>Fabales</taxon>
        <taxon>Fabaceae</taxon>
        <taxon>Papilionoideae</taxon>
        <taxon>50 kb inversion clade</taxon>
        <taxon>NPAAA clade</taxon>
        <taxon>Hologalegina</taxon>
        <taxon>IRL clade</taxon>
        <taxon>Trifolieae</taxon>
        <taxon>Medicago</taxon>
    </lineage>
</organism>
<reference evidence="1 3" key="2">
    <citation type="journal article" date="2014" name="BMC Genomics">
        <title>An improved genome release (version Mt4.0) for the model legume Medicago truncatula.</title>
        <authorList>
            <person name="Tang H."/>
            <person name="Krishnakumar V."/>
            <person name="Bidwell S."/>
            <person name="Rosen B."/>
            <person name="Chan A."/>
            <person name="Zhou S."/>
            <person name="Gentzbittel L."/>
            <person name="Childs K.L."/>
            <person name="Yandell M."/>
            <person name="Gundlach H."/>
            <person name="Mayer K.F."/>
            <person name="Schwartz D.C."/>
            <person name="Town C.D."/>
        </authorList>
    </citation>
    <scope>GENOME REANNOTATION</scope>
    <source>
        <strain evidence="1">A17</strain>
        <strain evidence="2 3">cv. Jemalong A17</strain>
    </source>
</reference>
<reference evidence="1 3" key="1">
    <citation type="journal article" date="2011" name="Nature">
        <title>The Medicago genome provides insight into the evolution of rhizobial symbioses.</title>
        <authorList>
            <person name="Young N.D."/>
            <person name="Debelle F."/>
            <person name="Oldroyd G.E."/>
            <person name="Geurts R."/>
            <person name="Cannon S.B."/>
            <person name="Udvardi M.K."/>
            <person name="Benedito V.A."/>
            <person name="Mayer K.F."/>
            <person name="Gouzy J."/>
            <person name="Schoof H."/>
            <person name="Van de Peer Y."/>
            <person name="Proost S."/>
            <person name="Cook D.R."/>
            <person name="Meyers B.C."/>
            <person name="Spannagl M."/>
            <person name="Cheung F."/>
            <person name="De Mita S."/>
            <person name="Krishnakumar V."/>
            <person name="Gundlach H."/>
            <person name="Zhou S."/>
            <person name="Mudge J."/>
            <person name="Bharti A.K."/>
            <person name="Murray J.D."/>
            <person name="Naoumkina M.A."/>
            <person name="Rosen B."/>
            <person name="Silverstein K.A."/>
            <person name="Tang H."/>
            <person name="Rombauts S."/>
            <person name="Zhao P.X."/>
            <person name="Zhou P."/>
            <person name="Barbe V."/>
            <person name="Bardou P."/>
            <person name="Bechner M."/>
            <person name="Bellec A."/>
            <person name="Berger A."/>
            <person name="Berges H."/>
            <person name="Bidwell S."/>
            <person name="Bisseling T."/>
            <person name="Choisne N."/>
            <person name="Couloux A."/>
            <person name="Denny R."/>
            <person name="Deshpande S."/>
            <person name="Dai X."/>
            <person name="Doyle J.J."/>
            <person name="Dudez A.M."/>
            <person name="Farmer A.D."/>
            <person name="Fouteau S."/>
            <person name="Franken C."/>
            <person name="Gibelin C."/>
            <person name="Gish J."/>
            <person name="Goldstein S."/>
            <person name="Gonzalez A.J."/>
            <person name="Green P.J."/>
            <person name="Hallab A."/>
            <person name="Hartog M."/>
            <person name="Hua A."/>
            <person name="Humphray S.J."/>
            <person name="Jeong D.H."/>
            <person name="Jing Y."/>
            <person name="Jocker A."/>
            <person name="Kenton S.M."/>
            <person name="Kim D.J."/>
            <person name="Klee K."/>
            <person name="Lai H."/>
            <person name="Lang C."/>
            <person name="Lin S."/>
            <person name="Macmil S.L."/>
            <person name="Magdelenat G."/>
            <person name="Matthews L."/>
            <person name="McCorrison J."/>
            <person name="Monaghan E.L."/>
            <person name="Mun J.H."/>
            <person name="Najar F.Z."/>
            <person name="Nicholson C."/>
            <person name="Noirot C."/>
            <person name="O'Bleness M."/>
            <person name="Paule C.R."/>
            <person name="Poulain J."/>
            <person name="Prion F."/>
            <person name="Qin B."/>
            <person name="Qu C."/>
            <person name="Retzel E.F."/>
            <person name="Riddle C."/>
            <person name="Sallet E."/>
            <person name="Samain S."/>
            <person name="Samson N."/>
            <person name="Sanders I."/>
            <person name="Saurat O."/>
            <person name="Scarpelli C."/>
            <person name="Schiex T."/>
            <person name="Segurens B."/>
            <person name="Severin A.J."/>
            <person name="Sherrier D.J."/>
            <person name="Shi R."/>
            <person name="Sims S."/>
            <person name="Singer S.R."/>
            <person name="Sinharoy S."/>
            <person name="Sterck L."/>
            <person name="Viollet A."/>
            <person name="Wang B.B."/>
            <person name="Wang K."/>
            <person name="Wang M."/>
            <person name="Wang X."/>
            <person name="Warfsmann J."/>
            <person name="Weissenbach J."/>
            <person name="White D.D."/>
            <person name="White J.D."/>
            <person name="Wiley G.B."/>
            <person name="Wincker P."/>
            <person name="Xing Y."/>
            <person name="Yang L."/>
            <person name="Yao Z."/>
            <person name="Ying F."/>
            <person name="Zhai J."/>
            <person name="Zhou L."/>
            <person name="Zuber A."/>
            <person name="Denarie J."/>
            <person name="Dixon R.A."/>
            <person name="May G.D."/>
            <person name="Schwartz D.C."/>
            <person name="Rogers J."/>
            <person name="Quetier F."/>
            <person name="Town C.D."/>
            <person name="Roe B.A."/>
        </authorList>
    </citation>
    <scope>NUCLEOTIDE SEQUENCE [LARGE SCALE GENOMIC DNA]</scope>
    <source>
        <strain evidence="1">A17</strain>
        <strain evidence="2 3">cv. Jemalong A17</strain>
    </source>
</reference>
<dbReference type="AlphaFoldDB" id="A0A072U183"/>
<evidence type="ECO:0000313" key="1">
    <source>
        <dbReference type="EMBL" id="KEH23211.1"/>
    </source>
</evidence>
<dbReference type="InterPro" id="IPR044974">
    <property type="entry name" value="Disease_R_plants"/>
</dbReference>
<dbReference type="GO" id="GO:0006952">
    <property type="term" value="P:defense response"/>
    <property type="evidence" value="ECO:0007669"/>
    <property type="project" value="InterPro"/>
</dbReference>
<accession>A0A072U183</accession>
<evidence type="ECO:0000313" key="3">
    <source>
        <dbReference type="Proteomes" id="UP000002051"/>
    </source>
</evidence>
<dbReference type="EMBL" id="CM001223">
    <property type="protein sequence ID" value="KEH23211.1"/>
    <property type="molecule type" value="Genomic_DNA"/>
</dbReference>
<dbReference type="HOGENOM" id="CLU_1680567_0_0_1"/>
<evidence type="ECO:0000313" key="2">
    <source>
        <dbReference type="EnsemblPlants" id="KEH23211"/>
    </source>
</evidence>
<dbReference type="PANTHER" id="PTHR11017">
    <property type="entry name" value="LEUCINE-RICH REPEAT-CONTAINING PROTEIN"/>
    <property type="match status" value="1"/>
</dbReference>
<sequence>MIPSGQKESCGFAYDLIGIQPHVEALERLLNLKSVEDGKTTLATVLYDRISHHYQFGACCFFENVSKIYRDGGAIAVQRQILHQTLKEPNLDAYSPSEISGIIINRIIITTRDMHILELYGADKIYEAELMNDNDAHDLFLRKAFKSDNSRSTILQS</sequence>